<evidence type="ECO:0000313" key="6">
    <source>
        <dbReference type="Proteomes" id="UP000193642"/>
    </source>
</evidence>
<dbReference type="GO" id="GO:0031397">
    <property type="term" value="P:negative regulation of protein ubiquitination"/>
    <property type="evidence" value="ECO:0007669"/>
    <property type="project" value="TreeGrafter"/>
</dbReference>
<dbReference type="InterPro" id="IPR000433">
    <property type="entry name" value="Znf_ZZ"/>
</dbReference>
<dbReference type="EMBL" id="MCGO01000011">
    <property type="protein sequence ID" value="ORY48570.1"/>
    <property type="molecule type" value="Genomic_DNA"/>
</dbReference>
<sequence length="549" mass="61017">MTTSFDFTHLLGEVLHSKNNAEIATATLGTNGKQFVALYFTASWCPPCRRFTPDLIKYYKLAHIQEKLDIVVVSSDREEVAHDGYFAKMPWLSLPYVDRDRKKSLSEKYGVKFIPTLILLDAFKGEVLIRDFKSVVEKDLQGHHFPYPEKSIRSVLAQATTVAPHESFNGKYLAIYFDALTFLPQLWGKCNQCENDFSRGTRYQCEQCAWFNVCESCHETIADKHDKEHTFKTHPAPDLLAESLVTRAALLKAYNEAKANGDAFEVIQVSWEKTVDAHATHAEQVPWPVIAFDNKFEAGFHLSRLYNVEPNTTAVIIIDQARNVINKEGGLAFKKGIKFPFAAPNVVDIDDSTVSNNFGLYEKPSVVVYLESVTDAEDVEKYEAIVQTVANKFSPAAGQIACTDESCEAASGAEPDVIFFTAKAADNAGSWLRTEAGFTKESTKPDAILYDFNGGRLAFPLRAELTEESLVQFVEDFKSGKLKELKDQEHLKVQAKAESEKVAAAATTSGSEAKTWAKTTKTTTTTVSSSLNGTKRTTVTVVSVYKLNV</sequence>
<dbReference type="Proteomes" id="UP000193642">
    <property type="component" value="Unassembled WGS sequence"/>
</dbReference>
<keyword evidence="3" id="KW-0862">Zinc</keyword>
<dbReference type="InterPro" id="IPR013766">
    <property type="entry name" value="Thioredoxin_domain"/>
</dbReference>
<dbReference type="Gene3D" id="3.30.60.90">
    <property type="match status" value="1"/>
</dbReference>
<proteinExistence type="predicted"/>
<organism evidence="5 6">
    <name type="scientific">Rhizoclosmatium globosum</name>
    <dbReference type="NCBI Taxonomy" id="329046"/>
    <lineage>
        <taxon>Eukaryota</taxon>
        <taxon>Fungi</taxon>
        <taxon>Fungi incertae sedis</taxon>
        <taxon>Chytridiomycota</taxon>
        <taxon>Chytridiomycota incertae sedis</taxon>
        <taxon>Chytridiomycetes</taxon>
        <taxon>Chytridiales</taxon>
        <taxon>Chytriomycetaceae</taxon>
        <taxon>Rhizoclosmatium</taxon>
    </lineage>
</organism>
<dbReference type="InterPro" id="IPR043145">
    <property type="entry name" value="Znf_ZZ_sf"/>
</dbReference>
<dbReference type="PANTHER" id="PTHR46472">
    <property type="entry name" value="NUCLEOREDOXIN"/>
    <property type="match status" value="1"/>
</dbReference>
<name>A0A1Y2CNF6_9FUNG</name>
<dbReference type="PANTHER" id="PTHR46472:SF1">
    <property type="entry name" value="NUCLEOREDOXIN"/>
    <property type="match status" value="1"/>
</dbReference>
<keyword evidence="2" id="KW-0863">Zinc-finger</keyword>
<evidence type="ECO:0000313" key="5">
    <source>
        <dbReference type="EMBL" id="ORY48570.1"/>
    </source>
</evidence>
<dbReference type="CDD" id="cd02249">
    <property type="entry name" value="ZZ"/>
    <property type="match status" value="1"/>
</dbReference>
<dbReference type="SUPFAM" id="SSF57850">
    <property type="entry name" value="RING/U-box"/>
    <property type="match status" value="1"/>
</dbReference>
<dbReference type="Gene3D" id="3.40.30.10">
    <property type="entry name" value="Glutaredoxin"/>
    <property type="match status" value="2"/>
</dbReference>
<evidence type="ECO:0000256" key="2">
    <source>
        <dbReference type="ARBA" id="ARBA00022771"/>
    </source>
</evidence>
<dbReference type="GO" id="GO:0008270">
    <property type="term" value="F:zinc ion binding"/>
    <property type="evidence" value="ECO:0007669"/>
    <property type="project" value="UniProtKB-KW"/>
</dbReference>
<dbReference type="AlphaFoldDB" id="A0A1Y2CNF6"/>
<dbReference type="SUPFAM" id="SSF52833">
    <property type="entry name" value="Thioredoxin-like"/>
    <property type="match status" value="1"/>
</dbReference>
<comment type="caution">
    <text evidence="5">The sequence shown here is derived from an EMBL/GenBank/DDBJ whole genome shotgun (WGS) entry which is preliminary data.</text>
</comment>
<dbReference type="PROSITE" id="PS51352">
    <property type="entry name" value="THIOREDOXIN_2"/>
    <property type="match status" value="1"/>
</dbReference>
<dbReference type="OrthoDB" id="409136at2759"/>
<evidence type="ECO:0000259" key="4">
    <source>
        <dbReference type="PROSITE" id="PS51352"/>
    </source>
</evidence>
<reference evidence="5 6" key="1">
    <citation type="submission" date="2016-07" db="EMBL/GenBank/DDBJ databases">
        <title>Pervasive Adenine N6-methylation of Active Genes in Fungi.</title>
        <authorList>
            <consortium name="DOE Joint Genome Institute"/>
            <person name="Mondo S.J."/>
            <person name="Dannebaum R.O."/>
            <person name="Kuo R.C."/>
            <person name="Labutti K."/>
            <person name="Haridas S."/>
            <person name="Kuo A."/>
            <person name="Salamov A."/>
            <person name="Ahrendt S.R."/>
            <person name="Lipzen A."/>
            <person name="Sullivan W."/>
            <person name="Andreopoulos W.B."/>
            <person name="Clum A."/>
            <person name="Lindquist E."/>
            <person name="Daum C."/>
            <person name="Ramamoorthy G.K."/>
            <person name="Gryganskyi A."/>
            <person name="Culley D."/>
            <person name="Magnuson J.K."/>
            <person name="James T.Y."/>
            <person name="O'Malley M.A."/>
            <person name="Stajich J.E."/>
            <person name="Spatafora J.W."/>
            <person name="Visel A."/>
            <person name="Grigoriev I.V."/>
        </authorList>
    </citation>
    <scope>NUCLEOTIDE SEQUENCE [LARGE SCALE GENOMIC DNA]</scope>
    <source>
        <strain evidence="5 6">JEL800</strain>
    </source>
</reference>
<accession>A0A1Y2CNF6</accession>
<dbReference type="GO" id="GO:0005634">
    <property type="term" value="C:nucleus"/>
    <property type="evidence" value="ECO:0007669"/>
    <property type="project" value="TreeGrafter"/>
</dbReference>
<dbReference type="InterPro" id="IPR036249">
    <property type="entry name" value="Thioredoxin-like_sf"/>
</dbReference>
<dbReference type="Pfam" id="PF00569">
    <property type="entry name" value="ZZ"/>
    <property type="match status" value="1"/>
</dbReference>
<dbReference type="InterPro" id="IPR012336">
    <property type="entry name" value="Thioredoxin-like_fold"/>
</dbReference>
<dbReference type="GO" id="GO:0004791">
    <property type="term" value="F:thioredoxin-disulfide reductase (NADPH) activity"/>
    <property type="evidence" value="ECO:0007669"/>
    <property type="project" value="TreeGrafter"/>
</dbReference>
<feature type="domain" description="Thioredoxin" evidence="4">
    <location>
        <begin position="1"/>
        <end position="161"/>
    </location>
</feature>
<evidence type="ECO:0000256" key="3">
    <source>
        <dbReference type="ARBA" id="ARBA00022833"/>
    </source>
</evidence>
<evidence type="ECO:0000256" key="1">
    <source>
        <dbReference type="ARBA" id="ARBA00022723"/>
    </source>
</evidence>
<dbReference type="Pfam" id="PF13905">
    <property type="entry name" value="Thioredoxin_8"/>
    <property type="match status" value="1"/>
</dbReference>
<protein>
    <recommendedName>
        <fullName evidence="4">Thioredoxin domain-containing protein</fullName>
    </recommendedName>
</protein>
<gene>
    <name evidence="5" type="ORF">BCR33DRAFT_714329</name>
</gene>
<keyword evidence="1" id="KW-0479">Metal-binding</keyword>
<keyword evidence="6" id="KW-1185">Reference proteome</keyword>